<dbReference type="InterPro" id="IPR001227">
    <property type="entry name" value="Ac_transferase_dom_sf"/>
</dbReference>
<dbReference type="AlphaFoldDB" id="A0A2R5GS13"/>
<comment type="caution">
    <text evidence="6">The sequence shown here is derived from an EMBL/GenBank/DDBJ whole genome shotgun (WGS) entry which is preliminary data.</text>
</comment>
<dbReference type="SUPFAM" id="SSF55048">
    <property type="entry name" value="Probable ACP-binding domain of malonyl-CoA ACP transacylase"/>
    <property type="match status" value="1"/>
</dbReference>
<dbReference type="InParanoid" id="A0A2R5GS13"/>
<reference evidence="6 7" key="1">
    <citation type="submission" date="2017-12" db="EMBL/GenBank/DDBJ databases">
        <title>Sequencing, de novo assembly and annotation of complete genome of a new Thraustochytrid species, strain FCC1311.</title>
        <authorList>
            <person name="Sedici K."/>
            <person name="Godart F."/>
            <person name="Aiese Cigliano R."/>
            <person name="Sanseverino W."/>
            <person name="Barakat M."/>
            <person name="Ortet P."/>
            <person name="Marechal E."/>
            <person name="Cagnac O."/>
            <person name="Amato A."/>
        </authorList>
    </citation>
    <scope>NUCLEOTIDE SEQUENCE [LARGE SCALE GENOMIC DNA]</scope>
</reference>
<feature type="domain" description="Malonyl-CoA:ACP transacylase (MAT)" evidence="5">
    <location>
        <begin position="47"/>
        <end position="351"/>
    </location>
</feature>
<dbReference type="InterPro" id="IPR014043">
    <property type="entry name" value="Acyl_transferase_dom"/>
</dbReference>
<evidence type="ECO:0000256" key="4">
    <source>
        <dbReference type="ARBA" id="ARBA00048462"/>
    </source>
</evidence>
<protein>
    <recommendedName>
        <fullName evidence="1">[acyl-carrier-protein] S-malonyltransferase</fullName>
        <ecNumber evidence="1">2.3.1.39</ecNumber>
    </recommendedName>
</protein>
<organism evidence="6 7">
    <name type="scientific">Hondaea fermentalgiana</name>
    <dbReference type="NCBI Taxonomy" id="2315210"/>
    <lineage>
        <taxon>Eukaryota</taxon>
        <taxon>Sar</taxon>
        <taxon>Stramenopiles</taxon>
        <taxon>Bigyra</taxon>
        <taxon>Labyrinthulomycetes</taxon>
        <taxon>Thraustochytrida</taxon>
        <taxon>Thraustochytriidae</taxon>
        <taxon>Hondaea</taxon>
    </lineage>
</organism>
<dbReference type="Gene3D" id="3.40.366.10">
    <property type="entry name" value="Malonyl-Coenzyme A Acyl Carrier Protein, domain 2"/>
    <property type="match status" value="1"/>
</dbReference>
<dbReference type="GO" id="GO:0004314">
    <property type="term" value="F:[acyl-carrier-protein] S-malonyltransferase activity"/>
    <property type="evidence" value="ECO:0007669"/>
    <property type="project" value="UniProtKB-EC"/>
</dbReference>
<name>A0A2R5GS13_9STRA</name>
<accession>A0A2R5GS13</accession>
<evidence type="ECO:0000313" key="6">
    <source>
        <dbReference type="EMBL" id="GBG32548.1"/>
    </source>
</evidence>
<gene>
    <name evidence="6" type="ORF">FCC1311_087722</name>
</gene>
<keyword evidence="2" id="KW-0808">Transferase</keyword>
<evidence type="ECO:0000256" key="3">
    <source>
        <dbReference type="ARBA" id="ARBA00023315"/>
    </source>
</evidence>
<dbReference type="GO" id="GO:0006633">
    <property type="term" value="P:fatty acid biosynthetic process"/>
    <property type="evidence" value="ECO:0007669"/>
    <property type="project" value="TreeGrafter"/>
</dbReference>
<dbReference type="InterPro" id="IPR050858">
    <property type="entry name" value="Mal-CoA-ACP_Trans/PKS_FabD"/>
</dbReference>
<dbReference type="SMART" id="SM00827">
    <property type="entry name" value="PKS_AT"/>
    <property type="match status" value="1"/>
</dbReference>
<dbReference type="OrthoDB" id="541883at2759"/>
<proteinExistence type="predicted"/>
<evidence type="ECO:0000259" key="5">
    <source>
        <dbReference type="SMART" id="SM00827"/>
    </source>
</evidence>
<dbReference type="SUPFAM" id="SSF52151">
    <property type="entry name" value="FabD/lysophospholipase-like"/>
    <property type="match status" value="1"/>
</dbReference>
<comment type="catalytic activity">
    <reaction evidence="4">
        <text>holo-[ACP] + malonyl-CoA = malonyl-[ACP] + CoA</text>
        <dbReference type="Rhea" id="RHEA:41792"/>
        <dbReference type="Rhea" id="RHEA-COMP:9623"/>
        <dbReference type="Rhea" id="RHEA-COMP:9685"/>
        <dbReference type="ChEBI" id="CHEBI:57287"/>
        <dbReference type="ChEBI" id="CHEBI:57384"/>
        <dbReference type="ChEBI" id="CHEBI:64479"/>
        <dbReference type="ChEBI" id="CHEBI:78449"/>
        <dbReference type="EC" id="2.3.1.39"/>
    </reaction>
</comment>
<dbReference type="EC" id="2.3.1.39" evidence="1"/>
<dbReference type="Pfam" id="PF00698">
    <property type="entry name" value="Acyl_transf_1"/>
    <property type="match status" value="1"/>
</dbReference>
<dbReference type="PANTHER" id="PTHR42681">
    <property type="entry name" value="MALONYL-COA-ACYL CARRIER PROTEIN TRANSACYLASE, MITOCHONDRIAL"/>
    <property type="match status" value="1"/>
</dbReference>
<dbReference type="GO" id="GO:0005829">
    <property type="term" value="C:cytosol"/>
    <property type="evidence" value="ECO:0007669"/>
    <property type="project" value="TreeGrafter"/>
</dbReference>
<dbReference type="InterPro" id="IPR016036">
    <property type="entry name" value="Malonyl_transacylase_ACP-bd"/>
</dbReference>
<evidence type="ECO:0000256" key="1">
    <source>
        <dbReference type="ARBA" id="ARBA00013258"/>
    </source>
</evidence>
<evidence type="ECO:0000256" key="2">
    <source>
        <dbReference type="ARBA" id="ARBA00022679"/>
    </source>
</evidence>
<evidence type="ECO:0000313" key="7">
    <source>
        <dbReference type="Proteomes" id="UP000241890"/>
    </source>
</evidence>
<sequence length="378" mass="40656">MMWTKSLGLPLRTVPRTAKAAAASAQRGLMMQASRLQESDKNDFVLIFPGQGSQAVGRAQPWLERFEQLVQPVFDEVDEALQDDVCNRLLLRGPQDELDLTENAQPAIMALSIAVTRVLDHELGLGAASPHCKMALGHSLGEFTAMVATGALELADAARIVRARGRAMQTASNMFFRERADGDDDFAMYAIMPIGYEKAAEACALALQDLGEDSHVCQVANANSPKQVVLSGSRLAVSRAVEIAKEKFRARRATPLRVSAPFHCRVMADARPALEEALSAAKSWRHPDVPIISNVTAEPVLSADALQELALEQLTSTVRWDACVHTALQGAANASFIEAGGKVLSPLVSAVGGKNVRVFPVSDTIDLPTPQDFPQVSP</sequence>
<dbReference type="Proteomes" id="UP000241890">
    <property type="component" value="Unassembled WGS sequence"/>
</dbReference>
<dbReference type="EMBL" id="BEYU01000124">
    <property type="protein sequence ID" value="GBG32548.1"/>
    <property type="molecule type" value="Genomic_DNA"/>
</dbReference>
<dbReference type="Gene3D" id="3.30.70.250">
    <property type="entry name" value="Malonyl-CoA ACP transacylase, ACP-binding"/>
    <property type="match status" value="1"/>
</dbReference>
<dbReference type="PANTHER" id="PTHR42681:SF1">
    <property type="entry name" value="MALONYL-COA-ACYL CARRIER PROTEIN TRANSACYLASE, MITOCHONDRIAL"/>
    <property type="match status" value="1"/>
</dbReference>
<keyword evidence="3" id="KW-0012">Acyltransferase</keyword>
<keyword evidence="7" id="KW-1185">Reference proteome</keyword>
<dbReference type="InterPro" id="IPR016035">
    <property type="entry name" value="Acyl_Trfase/lysoPLipase"/>
</dbReference>